<dbReference type="Proteomes" id="UP001418222">
    <property type="component" value="Unassembled WGS sequence"/>
</dbReference>
<dbReference type="InterPro" id="IPR007608">
    <property type="entry name" value="Senescence_reg_S40"/>
</dbReference>
<comment type="similarity">
    <text evidence="1">Belongs to the senescence regulator S40 family.</text>
</comment>
<feature type="region of interest" description="Disordered" evidence="2">
    <location>
        <begin position="53"/>
        <end position="73"/>
    </location>
</feature>
<evidence type="ECO:0008006" key="5">
    <source>
        <dbReference type="Google" id="ProtNLM"/>
    </source>
</evidence>
<dbReference type="PANTHER" id="PTHR46525:SF2">
    <property type="entry name" value="EMB|CAB72159.1"/>
    <property type="match status" value="1"/>
</dbReference>
<evidence type="ECO:0000256" key="2">
    <source>
        <dbReference type="SAM" id="MobiDB-lite"/>
    </source>
</evidence>
<reference evidence="3 4" key="1">
    <citation type="journal article" date="2022" name="Nat. Plants">
        <title>Genomes of leafy and leafless Platanthera orchids illuminate the evolution of mycoheterotrophy.</title>
        <authorList>
            <person name="Li M.H."/>
            <person name="Liu K.W."/>
            <person name="Li Z."/>
            <person name="Lu H.C."/>
            <person name="Ye Q.L."/>
            <person name="Zhang D."/>
            <person name="Wang J.Y."/>
            <person name="Li Y.F."/>
            <person name="Zhong Z.M."/>
            <person name="Liu X."/>
            <person name="Yu X."/>
            <person name="Liu D.K."/>
            <person name="Tu X.D."/>
            <person name="Liu B."/>
            <person name="Hao Y."/>
            <person name="Liao X.Y."/>
            <person name="Jiang Y.T."/>
            <person name="Sun W.H."/>
            <person name="Chen J."/>
            <person name="Chen Y.Q."/>
            <person name="Ai Y."/>
            <person name="Zhai J.W."/>
            <person name="Wu S.S."/>
            <person name="Zhou Z."/>
            <person name="Hsiao Y.Y."/>
            <person name="Wu W.L."/>
            <person name="Chen Y.Y."/>
            <person name="Lin Y.F."/>
            <person name="Hsu J.L."/>
            <person name="Li C.Y."/>
            <person name="Wang Z.W."/>
            <person name="Zhao X."/>
            <person name="Zhong W.Y."/>
            <person name="Ma X.K."/>
            <person name="Ma L."/>
            <person name="Huang J."/>
            <person name="Chen G.Z."/>
            <person name="Huang M.Z."/>
            <person name="Huang L."/>
            <person name="Peng D.H."/>
            <person name="Luo Y.B."/>
            <person name="Zou S.Q."/>
            <person name="Chen S.P."/>
            <person name="Lan S."/>
            <person name="Tsai W.C."/>
            <person name="Van de Peer Y."/>
            <person name="Liu Z.J."/>
        </authorList>
    </citation>
    <scope>NUCLEOTIDE SEQUENCE [LARGE SCALE GENOMIC DNA]</scope>
    <source>
        <strain evidence="3">Lor287</strain>
    </source>
</reference>
<evidence type="ECO:0000313" key="3">
    <source>
        <dbReference type="EMBL" id="KAK8934590.1"/>
    </source>
</evidence>
<organism evidence="3 4">
    <name type="scientific">Platanthera zijinensis</name>
    <dbReference type="NCBI Taxonomy" id="2320716"/>
    <lineage>
        <taxon>Eukaryota</taxon>
        <taxon>Viridiplantae</taxon>
        <taxon>Streptophyta</taxon>
        <taxon>Embryophyta</taxon>
        <taxon>Tracheophyta</taxon>
        <taxon>Spermatophyta</taxon>
        <taxon>Magnoliopsida</taxon>
        <taxon>Liliopsida</taxon>
        <taxon>Asparagales</taxon>
        <taxon>Orchidaceae</taxon>
        <taxon>Orchidoideae</taxon>
        <taxon>Orchideae</taxon>
        <taxon>Orchidinae</taxon>
        <taxon>Platanthera</taxon>
    </lineage>
</organism>
<proteinExistence type="inferred from homology"/>
<dbReference type="PANTHER" id="PTHR46525">
    <property type="entry name" value="EMB|CAB72159.1"/>
    <property type="match status" value="1"/>
</dbReference>
<dbReference type="GO" id="GO:0010150">
    <property type="term" value="P:leaf senescence"/>
    <property type="evidence" value="ECO:0007669"/>
    <property type="project" value="UniProtKB-ARBA"/>
</dbReference>
<dbReference type="EMBL" id="JBBWWQ010000012">
    <property type="protein sequence ID" value="KAK8934590.1"/>
    <property type="molecule type" value="Genomic_DNA"/>
</dbReference>
<accession>A0AAP0BAL0</accession>
<gene>
    <name evidence="3" type="ORF">KSP39_PZI014474</name>
</gene>
<keyword evidence="4" id="KW-1185">Reference proteome</keyword>
<evidence type="ECO:0000313" key="4">
    <source>
        <dbReference type="Proteomes" id="UP001418222"/>
    </source>
</evidence>
<name>A0AAP0BAL0_9ASPA</name>
<comment type="caution">
    <text evidence="3">The sequence shown here is derived from an EMBL/GenBank/DDBJ whole genome shotgun (WGS) entry which is preliminary data.</text>
</comment>
<dbReference type="Pfam" id="PF04520">
    <property type="entry name" value="Senescence_reg"/>
    <property type="match status" value="1"/>
</dbReference>
<evidence type="ECO:0000256" key="1">
    <source>
        <dbReference type="ARBA" id="ARBA00034773"/>
    </source>
</evidence>
<dbReference type="AlphaFoldDB" id="A0AAP0BAL0"/>
<protein>
    <recommendedName>
        <fullName evidence="5">Senescence regulator</fullName>
    </recommendedName>
</protein>
<sequence length="157" mass="16930">MSAARNHQVLKHTIRFFSTSRSGNEGIAGSSCGSAGGISGDELEESDVIWASTSPPRAGGFPPTWKNKGDGSACPSAVASLPVNIPAWSKMLRGGRRCQALDEEENEEDGGFLPPHEVVWRRRAESFSMVEGIGRTLKGRDISRVRNAVWAQTGFQD</sequence>